<dbReference type="STRING" id="441119.SAMN04488047_1313"/>
<evidence type="ECO:0000313" key="2">
    <source>
        <dbReference type="Proteomes" id="UP000199356"/>
    </source>
</evidence>
<dbReference type="RefSeq" id="WP_093425216.1">
    <property type="nucleotide sequence ID" value="NZ_FOXA01000031.1"/>
</dbReference>
<protein>
    <submittedName>
        <fullName evidence="1">Uncharacterized protein</fullName>
    </submittedName>
</protein>
<dbReference type="EMBL" id="FOXA01000031">
    <property type="protein sequence ID" value="SFQ06875.1"/>
    <property type="molecule type" value="Genomic_DNA"/>
</dbReference>
<dbReference type="OrthoDB" id="7605626at2"/>
<sequence length="391" mass="44007">MRGLDFDLFEMARYHFDAIIEEGGWEVLSDADILERMDAIVRGHLFYQGRQKMIRYLRANLGQRGRDADGELLAPETASIVAEDSVWASIELPDDDVAALQALFAPKPRLLHAVPTPAEVDPGEETSRALIDQLIAETQLYSSSDALKELFAFTARLRNMAPFNAMILHVQKPGLSYAMTAKDWRERYGRFPKPGVRPLVILRNFGPVDFVFDVQDTEGRDLPEAAFSFPTAGTVPSGFMRYAEWQMKEERFELLWLDQGDRSAGYARRLASEGKEGAPVPFRIAVNRNHPVATQVVTLVHELAHVFLGHCGPDPARKIKPYRPAEVALREIEAESVAYVIAKRSGLSPRSESYLDTYQGSFADLDVHRVLTCANRVERLLDMPFNRKGVM</sequence>
<evidence type="ECO:0000313" key="1">
    <source>
        <dbReference type="EMBL" id="SFQ06875.1"/>
    </source>
</evidence>
<name>A0A1I5VHA3_9RHOB</name>
<proteinExistence type="predicted"/>
<accession>A0A1I5VHA3</accession>
<gene>
    <name evidence="1" type="ORF">SAMN04488047_1313</name>
</gene>
<reference evidence="1 2" key="1">
    <citation type="submission" date="2016-10" db="EMBL/GenBank/DDBJ databases">
        <authorList>
            <person name="de Groot N.N."/>
        </authorList>
    </citation>
    <scope>NUCLEOTIDE SEQUENCE [LARGE SCALE GENOMIC DNA]</scope>
    <source>
        <strain evidence="1 2">DSM 19547</strain>
    </source>
</reference>
<keyword evidence="2" id="KW-1185">Reference proteome</keyword>
<organism evidence="1 2">
    <name type="scientific">Tranquillimonas alkanivorans</name>
    <dbReference type="NCBI Taxonomy" id="441119"/>
    <lineage>
        <taxon>Bacteria</taxon>
        <taxon>Pseudomonadati</taxon>
        <taxon>Pseudomonadota</taxon>
        <taxon>Alphaproteobacteria</taxon>
        <taxon>Rhodobacterales</taxon>
        <taxon>Roseobacteraceae</taxon>
        <taxon>Tranquillimonas</taxon>
    </lineage>
</organism>
<dbReference type="AlphaFoldDB" id="A0A1I5VHA3"/>
<dbReference type="Proteomes" id="UP000199356">
    <property type="component" value="Unassembled WGS sequence"/>
</dbReference>